<dbReference type="EMBL" id="JAACJP010000024">
    <property type="protein sequence ID" value="KAF5377173.1"/>
    <property type="molecule type" value="Genomic_DNA"/>
</dbReference>
<feature type="active site" evidence="1">
    <location>
        <position position="463"/>
    </location>
</feature>
<organism evidence="6 7">
    <name type="scientific">Tricholomella constricta</name>
    <dbReference type="NCBI Taxonomy" id="117010"/>
    <lineage>
        <taxon>Eukaryota</taxon>
        <taxon>Fungi</taxon>
        <taxon>Dikarya</taxon>
        <taxon>Basidiomycota</taxon>
        <taxon>Agaricomycotina</taxon>
        <taxon>Agaricomycetes</taxon>
        <taxon>Agaricomycetidae</taxon>
        <taxon>Agaricales</taxon>
        <taxon>Tricholomatineae</taxon>
        <taxon>Lyophyllaceae</taxon>
        <taxon>Tricholomella</taxon>
    </lineage>
</organism>
<evidence type="ECO:0000313" key="7">
    <source>
        <dbReference type="Proteomes" id="UP000565441"/>
    </source>
</evidence>
<feature type="binding site" evidence="1">
    <location>
        <position position="462"/>
    </location>
    <ligand>
        <name>Zn(2+)</name>
        <dbReference type="ChEBI" id="CHEBI:29105"/>
        <note>catalytic</note>
    </ligand>
</feature>
<keyword evidence="3" id="KW-0472">Membrane</keyword>
<dbReference type="PROSITE" id="PS50214">
    <property type="entry name" value="DISINTEGRIN_2"/>
    <property type="match status" value="1"/>
</dbReference>
<evidence type="ECO:0000259" key="4">
    <source>
        <dbReference type="PROSITE" id="PS50214"/>
    </source>
</evidence>
<dbReference type="OrthoDB" id="5951731at2759"/>
<dbReference type="PANTHER" id="PTHR11905:SF159">
    <property type="entry name" value="ADAM METALLOPROTEASE"/>
    <property type="match status" value="1"/>
</dbReference>
<feature type="binding site" evidence="1">
    <location>
        <position position="466"/>
    </location>
    <ligand>
        <name>Zn(2+)</name>
        <dbReference type="ChEBI" id="CHEBI:29105"/>
        <note>catalytic</note>
    </ligand>
</feature>
<feature type="transmembrane region" description="Helical" evidence="3">
    <location>
        <begin position="716"/>
        <end position="736"/>
    </location>
</feature>
<dbReference type="SMART" id="SM00050">
    <property type="entry name" value="DISIN"/>
    <property type="match status" value="1"/>
</dbReference>
<dbReference type="GO" id="GO:0046872">
    <property type="term" value="F:metal ion binding"/>
    <property type="evidence" value="ECO:0007669"/>
    <property type="project" value="UniProtKB-KW"/>
</dbReference>
<evidence type="ECO:0000259" key="5">
    <source>
        <dbReference type="PROSITE" id="PS50215"/>
    </source>
</evidence>
<feature type="domain" description="Peptidase M12B" evidence="5">
    <location>
        <begin position="313"/>
        <end position="520"/>
    </location>
</feature>
<comment type="caution">
    <text evidence="6">The sequence shown here is derived from an EMBL/GenBank/DDBJ whole genome shotgun (WGS) entry which is preliminary data.</text>
</comment>
<dbReference type="InterPro" id="IPR036436">
    <property type="entry name" value="Disintegrin_dom_sf"/>
</dbReference>
<dbReference type="PANTHER" id="PTHR11905">
    <property type="entry name" value="ADAM A DISINTEGRIN AND METALLOPROTEASE DOMAIN"/>
    <property type="match status" value="1"/>
</dbReference>
<evidence type="ECO:0008006" key="8">
    <source>
        <dbReference type="Google" id="ProtNLM"/>
    </source>
</evidence>
<feature type="region of interest" description="Disordered" evidence="2">
    <location>
        <begin position="795"/>
        <end position="832"/>
    </location>
</feature>
<dbReference type="SUPFAM" id="SSF57552">
    <property type="entry name" value="Blood coagulation inhibitor (disintegrin)"/>
    <property type="match status" value="1"/>
</dbReference>
<accession>A0A8H5H5M9</accession>
<dbReference type="CDD" id="cd04271">
    <property type="entry name" value="ZnMc_ADAM_fungal"/>
    <property type="match status" value="1"/>
</dbReference>
<feature type="region of interest" description="Disordered" evidence="2">
    <location>
        <begin position="34"/>
        <end position="53"/>
    </location>
</feature>
<keyword evidence="1" id="KW-0479">Metal-binding</keyword>
<dbReference type="GO" id="GO:0006508">
    <property type="term" value="P:proteolysis"/>
    <property type="evidence" value="ECO:0007669"/>
    <property type="project" value="InterPro"/>
</dbReference>
<evidence type="ECO:0000256" key="3">
    <source>
        <dbReference type="SAM" id="Phobius"/>
    </source>
</evidence>
<dbReference type="GO" id="GO:0004222">
    <property type="term" value="F:metalloendopeptidase activity"/>
    <property type="evidence" value="ECO:0007669"/>
    <property type="project" value="InterPro"/>
</dbReference>
<dbReference type="PROSITE" id="PS50215">
    <property type="entry name" value="ADAM_MEPRO"/>
    <property type="match status" value="1"/>
</dbReference>
<dbReference type="AlphaFoldDB" id="A0A8H5H5M9"/>
<evidence type="ECO:0000256" key="1">
    <source>
        <dbReference type="PROSITE-ProRule" id="PRU00276"/>
    </source>
</evidence>
<dbReference type="Pfam" id="PF13688">
    <property type="entry name" value="Reprolysin_5"/>
    <property type="match status" value="1"/>
</dbReference>
<comment type="caution">
    <text evidence="1">Lacks conserved residue(s) required for the propagation of feature annotation.</text>
</comment>
<keyword evidence="1" id="KW-0862">Zinc</keyword>
<evidence type="ECO:0000313" key="6">
    <source>
        <dbReference type="EMBL" id="KAF5377173.1"/>
    </source>
</evidence>
<dbReference type="SUPFAM" id="SSF55486">
    <property type="entry name" value="Metalloproteases ('zincins'), catalytic domain"/>
    <property type="match status" value="1"/>
</dbReference>
<feature type="domain" description="Disintegrin" evidence="4">
    <location>
        <begin position="549"/>
        <end position="616"/>
    </location>
</feature>
<dbReference type="InterPro" id="IPR001590">
    <property type="entry name" value="Peptidase_M12B"/>
</dbReference>
<keyword evidence="3" id="KW-1133">Transmembrane helix</keyword>
<proteinExistence type="predicted"/>
<reference evidence="6 7" key="1">
    <citation type="journal article" date="2020" name="ISME J.">
        <title>Uncovering the hidden diversity of litter-decomposition mechanisms in mushroom-forming fungi.</title>
        <authorList>
            <person name="Floudas D."/>
            <person name="Bentzer J."/>
            <person name="Ahren D."/>
            <person name="Johansson T."/>
            <person name="Persson P."/>
            <person name="Tunlid A."/>
        </authorList>
    </citation>
    <scope>NUCLEOTIDE SEQUENCE [LARGE SCALE GENOMIC DNA]</scope>
    <source>
        <strain evidence="6 7">CBS 661.87</strain>
    </source>
</reference>
<dbReference type="InterPro" id="IPR034028">
    <property type="entry name" value="ZnMc_ADAM_fungal"/>
</dbReference>
<dbReference type="InterPro" id="IPR024079">
    <property type="entry name" value="MetalloPept_cat_dom_sf"/>
</dbReference>
<feature type="binding site" evidence="1">
    <location>
        <position position="472"/>
    </location>
    <ligand>
        <name>Zn(2+)</name>
        <dbReference type="ChEBI" id="CHEBI:29105"/>
        <note>catalytic</note>
    </ligand>
</feature>
<dbReference type="Gene3D" id="4.10.70.10">
    <property type="entry name" value="Disintegrin domain"/>
    <property type="match status" value="1"/>
</dbReference>
<dbReference type="Proteomes" id="UP000565441">
    <property type="component" value="Unassembled WGS sequence"/>
</dbReference>
<protein>
    <recommendedName>
        <fullName evidence="8">Zinc metalloprotease</fullName>
    </recommendedName>
</protein>
<sequence length="832" mass="89050">MVIGIAHSAPARPLKRYVHPSTLALEILPRRASQPSSHLPFSKRQAPPPNTLRHDDTFRLTISAFDETYYLHLRPNDNLIHPAARINYYSTTPDGQSYVTHSKPLLRESVKAYWGEVIAAGHTDARMREDAAGAVPMPHPSELGWVRIIVHHQGDMDRGIPPEFEGAFSVRGIVHHIATKDNYLRTKTELDPDVSQPLDDVDSSLVIWRESDVMTAEEERVAKRETSQSESGVKKAVAQSCGHDRLGYNTDPSQNPILQKPLVSESWFTNTLSGLFQNETKHRRDDVSTGNGGMGTNFIDNIGSPDGCPKTQKVLFMGVAADCNYVAKFGSQDNATRQILTNWNSASTLYKSTFNVSLGIVEVQVQSPSCPVGADPARPWNIPCGGAELDTRLSLFSQWRGDKGDDGIGLWHLMSGCPTGSEVGIAWLATLCQKEASGSAPSVVSGTAVSTAGRTEWQVVAHEIGHNFGAIHDCAEGCTSSSPCCPLSGTGSCNANAQFIMSPVAQPGEKVFSPCTVGNICSVMKGVAGGRTDTTCLVDPDPSRQTISLQMCGNGIVEKGEDCDPGKGVDSACCDPDTCKFRSNAICRPSRDAQCDTAETCTGNSSSCPTDIVTPNGQSCGSGDLKCASGQCTSIALQCQTIGASMGLKQACPNRNDNTCQVSCQDPKKANQCILLTSLLIDGSSCGYGGTCIAGKCQSAGFLDTAKAWYTQNLQIAIPVTVVAGLILLLILWGVAKGIARCCGYRKPIAPTSEPALARVQHQRIESYDRHGGYPTAPPTFLSPGTPAFLQPANPSYSRVPHEQQFPQGGGTANVRTNWVDESAYNGPSGRQ</sequence>
<dbReference type="Gene3D" id="3.40.390.10">
    <property type="entry name" value="Collagenase (Catalytic Domain)"/>
    <property type="match status" value="1"/>
</dbReference>
<evidence type="ECO:0000256" key="2">
    <source>
        <dbReference type="SAM" id="MobiDB-lite"/>
    </source>
</evidence>
<name>A0A8H5H5M9_9AGAR</name>
<keyword evidence="7" id="KW-1185">Reference proteome</keyword>
<keyword evidence="3" id="KW-0812">Transmembrane</keyword>
<gene>
    <name evidence="6" type="ORF">D9615_006432</name>
</gene>
<dbReference type="InterPro" id="IPR001762">
    <property type="entry name" value="Disintegrin_dom"/>
</dbReference>